<evidence type="ECO:0000256" key="3">
    <source>
        <dbReference type="ARBA" id="ARBA00022801"/>
    </source>
</evidence>
<reference evidence="13" key="1">
    <citation type="submission" date="2020-12" db="EMBL/GenBank/DDBJ databases">
        <title>Clostridium thailandense sp. nov., a novel acetogenic bacterium isolated from peat land soil in Thailand.</title>
        <authorList>
            <person name="Chaikitkaew S."/>
            <person name="Birkeland N.K."/>
        </authorList>
    </citation>
    <scope>NUCLEOTIDE SEQUENCE</scope>
    <source>
        <strain evidence="13">DSM 17425</strain>
    </source>
</reference>
<keyword evidence="10" id="KW-1133">Transmembrane helix</keyword>
<evidence type="ECO:0000256" key="4">
    <source>
        <dbReference type="ARBA" id="ARBA00022960"/>
    </source>
</evidence>
<feature type="transmembrane region" description="Helical" evidence="10">
    <location>
        <begin position="384"/>
        <end position="405"/>
    </location>
</feature>
<evidence type="ECO:0000256" key="11">
    <source>
        <dbReference type="SAM" id="SignalP"/>
    </source>
</evidence>
<proteinExistence type="inferred from homology"/>
<dbReference type="EMBL" id="JAEEGB010000044">
    <property type="protein sequence ID" value="MBI6875438.1"/>
    <property type="molecule type" value="Genomic_DNA"/>
</dbReference>
<gene>
    <name evidence="13" type="ORF">I6U51_22455</name>
</gene>
<dbReference type="Pfam" id="PF00768">
    <property type="entry name" value="Peptidase_S11"/>
    <property type="match status" value="1"/>
</dbReference>
<keyword evidence="13" id="KW-0645">Protease</keyword>
<protein>
    <submittedName>
        <fullName evidence="13">D-alanyl-D-alanine carboxypeptidase</fullName>
    </submittedName>
</protein>
<name>A0A934I365_9CLOT</name>
<evidence type="ECO:0000313" key="13">
    <source>
        <dbReference type="EMBL" id="MBI6875438.1"/>
    </source>
</evidence>
<feature type="chain" id="PRO_5037896218" evidence="11">
    <location>
        <begin position="25"/>
        <end position="422"/>
    </location>
</feature>
<keyword evidence="13" id="KW-0121">Carboxypeptidase</keyword>
<keyword evidence="6" id="KW-0961">Cell wall biogenesis/degradation</keyword>
<dbReference type="Proteomes" id="UP000622687">
    <property type="component" value="Unassembled WGS sequence"/>
</dbReference>
<dbReference type="SUPFAM" id="SSF56601">
    <property type="entry name" value="beta-lactamase/transpeptidase-like"/>
    <property type="match status" value="1"/>
</dbReference>
<dbReference type="GO" id="GO:0008360">
    <property type="term" value="P:regulation of cell shape"/>
    <property type="evidence" value="ECO:0007669"/>
    <property type="project" value="UniProtKB-KW"/>
</dbReference>
<feature type="active site" evidence="7">
    <location>
        <position position="124"/>
    </location>
</feature>
<dbReference type="RefSeq" id="WP_211144783.1">
    <property type="nucleotide sequence ID" value="NZ_JAEEGB010000044.1"/>
</dbReference>
<feature type="signal peptide" evidence="11">
    <location>
        <begin position="1"/>
        <end position="24"/>
    </location>
</feature>
<dbReference type="GO" id="GO:0009252">
    <property type="term" value="P:peptidoglycan biosynthetic process"/>
    <property type="evidence" value="ECO:0007669"/>
    <property type="project" value="UniProtKB-KW"/>
</dbReference>
<dbReference type="PRINTS" id="PR00725">
    <property type="entry name" value="DADACBPTASE1"/>
</dbReference>
<keyword evidence="4" id="KW-0133">Cell shape</keyword>
<evidence type="ECO:0000256" key="2">
    <source>
        <dbReference type="ARBA" id="ARBA00022729"/>
    </source>
</evidence>
<keyword evidence="10" id="KW-0812">Transmembrane</keyword>
<evidence type="ECO:0000256" key="5">
    <source>
        <dbReference type="ARBA" id="ARBA00022984"/>
    </source>
</evidence>
<keyword evidence="10" id="KW-0472">Membrane</keyword>
<keyword evidence="14" id="KW-1185">Reference proteome</keyword>
<feature type="binding site" evidence="8">
    <location>
        <position position="229"/>
    </location>
    <ligand>
        <name>substrate</name>
    </ligand>
</feature>
<evidence type="ECO:0000256" key="9">
    <source>
        <dbReference type="RuleBase" id="RU004016"/>
    </source>
</evidence>
<comment type="similarity">
    <text evidence="1 9">Belongs to the peptidase S11 family.</text>
</comment>
<evidence type="ECO:0000256" key="6">
    <source>
        <dbReference type="ARBA" id="ARBA00023316"/>
    </source>
</evidence>
<dbReference type="InterPro" id="IPR001967">
    <property type="entry name" value="Peptidase_S11_N"/>
</dbReference>
<sequence>MKQKKLSILLIFIFILSLNINVFAAGDNQKTEPQIYGKAAVTIDMQTGEIIYAKDIDKQMYPASTTKLLTALLLAENKNKTDMLTYTQDAKAQPEYSLSLNLHPIAVGEKMSADNAMDGLLLYSGNDVAYMIAENVSKDAKDFSDKMNEEIKKLNLSNTHFVTPNGLHDPNHYTTTYDLSVIARAAFQNPWVKESMGKQKSTIKTSSGTTFLIENRNKLLGTDGCIGGKTGYTVPAGRCLVAIYDRGGRKVLGVVMNSVYDQNDAFVFDDMKKVIDWSYAAKPVSLHKKDSVITTKTVKYKPLGFVGPEKSIDVPVTIKEDINYYDNATNKKELKEVVNLNDIKVSSLKGTEPIGTLTIKERTASRDYKLYSALPKGALMKNNLPIYGAALLAVLASLGVIAFAVKKILDIKRKRRRGKYTW</sequence>
<keyword evidence="2 11" id="KW-0732">Signal</keyword>
<accession>A0A934I365</accession>
<comment type="caution">
    <text evidence="13">The sequence shown here is derived from an EMBL/GenBank/DDBJ whole genome shotgun (WGS) entry which is preliminary data.</text>
</comment>
<dbReference type="PANTHER" id="PTHR21581">
    <property type="entry name" value="D-ALANYL-D-ALANINE CARBOXYPEPTIDASE"/>
    <property type="match status" value="1"/>
</dbReference>
<evidence type="ECO:0000256" key="1">
    <source>
        <dbReference type="ARBA" id="ARBA00007164"/>
    </source>
</evidence>
<dbReference type="GO" id="GO:0009002">
    <property type="term" value="F:serine-type D-Ala-D-Ala carboxypeptidase activity"/>
    <property type="evidence" value="ECO:0007669"/>
    <property type="project" value="InterPro"/>
</dbReference>
<dbReference type="InterPro" id="IPR018044">
    <property type="entry name" value="Peptidase_S11"/>
</dbReference>
<keyword evidence="3" id="KW-0378">Hydrolase</keyword>
<feature type="active site" description="Proton acceptor" evidence="7">
    <location>
        <position position="67"/>
    </location>
</feature>
<dbReference type="Gene3D" id="3.40.710.10">
    <property type="entry name" value="DD-peptidase/beta-lactamase superfamily"/>
    <property type="match status" value="1"/>
</dbReference>
<dbReference type="PANTHER" id="PTHR21581:SF26">
    <property type="entry name" value="D-ALANYL-D-ALANINE ENDOPEPTIDASE"/>
    <property type="match status" value="1"/>
</dbReference>
<feature type="domain" description="Peptidase S11 D-alanyl-D-alanine carboxypeptidase A N-terminal" evidence="12">
    <location>
        <begin position="29"/>
        <end position="258"/>
    </location>
</feature>
<dbReference type="GO" id="GO:0006508">
    <property type="term" value="P:proteolysis"/>
    <property type="evidence" value="ECO:0007669"/>
    <property type="project" value="InterPro"/>
</dbReference>
<evidence type="ECO:0000256" key="10">
    <source>
        <dbReference type="SAM" id="Phobius"/>
    </source>
</evidence>
<evidence type="ECO:0000256" key="7">
    <source>
        <dbReference type="PIRSR" id="PIRSR618044-1"/>
    </source>
</evidence>
<dbReference type="InterPro" id="IPR012338">
    <property type="entry name" value="Beta-lactam/transpept-like"/>
</dbReference>
<evidence type="ECO:0000313" key="14">
    <source>
        <dbReference type="Proteomes" id="UP000622687"/>
    </source>
</evidence>
<dbReference type="GO" id="GO:0071555">
    <property type="term" value="P:cell wall organization"/>
    <property type="evidence" value="ECO:0007669"/>
    <property type="project" value="UniProtKB-KW"/>
</dbReference>
<keyword evidence="5" id="KW-0573">Peptidoglycan synthesis</keyword>
<organism evidence="13 14">
    <name type="scientific">Clostridium aciditolerans</name>
    <dbReference type="NCBI Taxonomy" id="339861"/>
    <lineage>
        <taxon>Bacteria</taxon>
        <taxon>Bacillati</taxon>
        <taxon>Bacillota</taxon>
        <taxon>Clostridia</taxon>
        <taxon>Eubacteriales</taxon>
        <taxon>Clostridiaceae</taxon>
        <taxon>Clostridium</taxon>
    </lineage>
</organism>
<feature type="active site" description="Acyl-ester intermediate" evidence="7">
    <location>
        <position position="64"/>
    </location>
</feature>
<dbReference type="AlphaFoldDB" id="A0A934I365"/>
<evidence type="ECO:0000259" key="12">
    <source>
        <dbReference type="Pfam" id="PF00768"/>
    </source>
</evidence>
<evidence type="ECO:0000256" key="8">
    <source>
        <dbReference type="PIRSR" id="PIRSR618044-2"/>
    </source>
</evidence>